<dbReference type="InterPro" id="IPR051677">
    <property type="entry name" value="AfsR-DnrI-RedD_regulator"/>
</dbReference>
<dbReference type="SMART" id="SM01043">
    <property type="entry name" value="BTAD"/>
    <property type="match status" value="1"/>
</dbReference>
<dbReference type="Gene3D" id="1.25.40.10">
    <property type="entry name" value="Tetratricopeptide repeat domain"/>
    <property type="match status" value="2"/>
</dbReference>
<comment type="similarity">
    <text evidence="1">Belongs to the AfsR/DnrI/RedD regulatory family.</text>
</comment>
<evidence type="ECO:0000256" key="6">
    <source>
        <dbReference type="SAM" id="MobiDB-lite"/>
    </source>
</evidence>
<sequence>MSRRNRGYGGIDVELRMLGPLELWSGSGQVDLGPPRQRTVWAAVAVDAPRPVPVETMVDRVWGEAPPERARHALHVYLARIRRVLEQVSLGEEGPARLGRRSGGYALEVDPDSIDVHRFRRLVGQARDGRCTGTEEAGLLRQALGLWRGTPLGGIDGDWADRVRQAWHQQHLDAAVRWAQAELALGEAAAVIGPLADLLLENPLAEPLVTALMRALHATGRVPEALDCYAAFRRRLADQLGLDPGDELRELHRAILHGNAGEARAAPAPAQPAGAGAASPATPASAASAGGPGSPASAGGPAADLRSTPPAQLPLDVRGFTGRDAELDALDAVLAHAADQPTAVLIATLSGTAGVGKTALAVHWAHRVAARFPDGQLYVNLRGFGPDGTVMTPAEALGGFLHALAVPVASLPPDVDAQTALYRSLLARRRMLVVLDNARDAEQVRPLLPGAPGSLVLVTSRAQLTSLVAVEGAHPLAVDPPDAAEARRLLARRLGPERAAAEPEAMDDIITWCARLPLALAIVAARAAGRPAFPLAVFAEELRDERGRLDQLSAGDEAGEVRAVLSWSYRTLSPAAARVFRLLGLSAGADIATAAAASLAGLTPGKARDLLAELALAGLAVEHRPGRFTSHDLLRAYSAELARQDDAPEGYAATRRLLDHYLHTAQAAAMSLNPHRDPVVVAEPGPGVTRGEVPDAERAARWFTAEHQNLLAAVRHAYRSGLDVHAWQLAWTVAEFLERRGHWTDRMAVQGVALEATRRLGDRSGQIRVLRVLGTACAQLGRFGEARAHLGEALELAASHGDDGVRANVHISLALALEGQGDYRAALEHASQALLLFRSAGHVTGQANALNMICWCRTRLGDYAEALTAGEQGLVLQRQIGSRYGQAGTLDSIGYARHHLGHHDQAVDCFEQALALFRELGARSFQAAALTHLGDTHAAAGDPGRARERWRSALTILDELNDADAAALRERIRHFGSETA</sequence>
<dbReference type="EMBL" id="JBHTCG010000001">
    <property type="protein sequence ID" value="MFC7380705.1"/>
    <property type="molecule type" value="Genomic_DNA"/>
</dbReference>
<evidence type="ECO:0000313" key="8">
    <source>
        <dbReference type="EMBL" id="MFC7380705.1"/>
    </source>
</evidence>
<dbReference type="SUPFAM" id="SSF52540">
    <property type="entry name" value="P-loop containing nucleoside triphosphate hydrolases"/>
    <property type="match status" value="1"/>
</dbReference>
<feature type="compositionally biased region" description="Low complexity" evidence="6">
    <location>
        <begin position="262"/>
        <end position="303"/>
    </location>
</feature>
<dbReference type="PANTHER" id="PTHR35807:SF1">
    <property type="entry name" value="TRANSCRIPTIONAL REGULATOR REDD"/>
    <property type="match status" value="1"/>
</dbReference>
<evidence type="ECO:0000256" key="3">
    <source>
        <dbReference type="ARBA" id="ARBA00023125"/>
    </source>
</evidence>
<dbReference type="CDD" id="cd15831">
    <property type="entry name" value="BTAD"/>
    <property type="match status" value="1"/>
</dbReference>
<dbReference type="PROSITE" id="PS51755">
    <property type="entry name" value="OMPR_PHOB"/>
    <property type="match status" value="1"/>
</dbReference>
<evidence type="ECO:0000256" key="1">
    <source>
        <dbReference type="ARBA" id="ARBA00005820"/>
    </source>
</evidence>
<reference evidence="9" key="1">
    <citation type="journal article" date="2019" name="Int. J. Syst. Evol. Microbiol.">
        <title>The Global Catalogue of Microorganisms (GCM) 10K type strain sequencing project: providing services to taxonomists for standard genome sequencing and annotation.</title>
        <authorList>
            <consortium name="The Broad Institute Genomics Platform"/>
            <consortium name="The Broad Institute Genome Sequencing Center for Infectious Disease"/>
            <person name="Wu L."/>
            <person name="Ma J."/>
        </authorList>
    </citation>
    <scope>NUCLEOTIDE SEQUENCE [LARGE SCALE GENOMIC DNA]</scope>
    <source>
        <strain evidence="9">CECT 7649</strain>
    </source>
</reference>
<dbReference type="InterPro" id="IPR011990">
    <property type="entry name" value="TPR-like_helical_dom_sf"/>
</dbReference>
<accession>A0ABW2NWY1</accession>
<feature type="domain" description="OmpR/PhoB-type" evidence="7">
    <location>
        <begin position="3"/>
        <end position="109"/>
    </location>
</feature>
<feature type="region of interest" description="Disordered" evidence="6">
    <location>
        <begin position="262"/>
        <end position="317"/>
    </location>
</feature>
<dbReference type="InterPro" id="IPR019734">
    <property type="entry name" value="TPR_rpt"/>
</dbReference>
<keyword evidence="4" id="KW-0804">Transcription</keyword>
<dbReference type="InterPro" id="IPR027417">
    <property type="entry name" value="P-loop_NTPase"/>
</dbReference>
<keyword evidence="9" id="KW-1185">Reference proteome</keyword>
<dbReference type="InterPro" id="IPR036388">
    <property type="entry name" value="WH-like_DNA-bd_sf"/>
</dbReference>
<keyword evidence="3 5" id="KW-0238">DNA-binding</keyword>
<dbReference type="RefSeq" id="WP_380823730.1">
    <property type="nucleotide sequence ID" value="NZ_JBHTCG010000001.1"/>
</dbReference>
<evidence type="ECO:0000256" key="2">
    <source>
        <dbReference type="ARBA" id="ARBA00023015"/>
    </source>
</evidence>
<dbReference type="Pfam" id="PF03704">
    <property type="entry name" value="BTAD"/>
    <property type="match status" value="1"/>
</dbReference>
<comment type="caution">
    <text evidence="8">The sequence shown here is derived from an EMBL/GenBank/DDBJ whole genome shotgun (WGS) entry which is preliminary data.</text>
</comment>
<gene>
    <name evidence="8" type="ORF">ACFQSB_00725</name>
</gene>
<dbReference type="SMART" id="SM00862">
    <property type="entry name" value="Trans_reg_C"/>
    <property type="match status" value="1"/>
</dbReference>
<evidence type="ECO:0000256" key="4">
    <source>
        <dbReference type="ARBA" id="ARBA00023163"/>
    </source>
</evidence>
<dbReference type="SUPFAM" id="SSF46894">
    <property type="entry name" value="C-terminal effector domain of the bipartite response regulators"/>
    <property type="match status" value="1"/>
</dbReference>
<feature type="DNA-binding region" description="OmpR/PhoB-type" evidence="5">
    <location>
        <begin position="3"/>
        <end position="109"/>
    </location>
</feature>
<name>A0ABW2NWY1_9ACTN</name>
<dbReference type="InterPro" id="IPR001867">
    <property type="entry name" value="OmpR/PhoB-type_DNA-bd"/>
</dbReference>
<proteinExistence type="inferred from homology"/>
<dbReference type="SUPFAM" id="SSF48452">
    <property type="entry name" value="TPR-like"/>
    <property type="match status" value="2"/>
</dbReference>
<evidence type="ECO:0000313" key="9">
    <source>
        <dbReference type="Proteomes" id="UP001596496"/>
    </source>
</evidence>
<dbReference type="SMART" id="SM00028">
    <property type="entry name" value="TPR"/>
    <property type="match status" value="5"/>
</dbReference>
<dbReference type="PRINTS" id="PR00364">
    <property type="entry name" value="DISEASERSIST"/>
</dbReference>
<organism evidence="8 9">
    <name type="scientific">Sphaerisporangium rhizosphaerae</name>
    <dbReference type="NCBI Taxonomy" id="2269375"/>
    <lineage>
        <taxon>Bacteria</taxon>
        <taxon>Bacillati</taxon>
        <taxon>Actinomycetota</taxon>
        <taxon>Actinomycetes</taxon>
        <taxon>Streptosporangiales</taxon>
        <taxon>Streptosporangiaceae</taxon>
        <taxon>Sphaerisporangium</taxon>
    </lineage>
</organism>
<dbReference type="Pfam" id="PF13424">
    <property type="entry name" value="TPR_12"/>
    <property type="match status" value="2"/>
</dbReference>
<dbReference type="PANTHER" id="PTHR35807">
    <property type="entry name" value="TRANSCRIPTIONAL REGULATOR REDD-RELATED"/>
    <property type="match status" value="1"/>
</dbReference>
<dbReference type="InterPro" id="IPR005158">
    <property type="entry name" value="BTAD"/>
</dbReference>
<keyword evidence="2" id="KW-0805">Transcription regulation</keyword>
<dbReference type="Proteomes" id="UP001596496">
    <property type="component" value="Unassembled WGS sequence"/>
</dbReference>
<evidence type="ECO:0000259" key="7">
    <source>
        <dbReference type="PROSITE" id="PS51755"/>
    </source>
</evidence>
<protein>
    <submittedName>
        <fullName evidence="8">BTAD domain-containing putative transcriptional regulator</fullName>
    </submittedName>
</protein>
<dbReference type="Gene3D" id="1.10.10.10">
    <property type="entry name" value="Winged helix-like DNA-binding domain superfamily/Winged helix DNA-binding domain"/>
    <property type="match status" value="1"/>
</dbReference>
<dbReference type="Gene3D" id="3.40.50.300">
    <property type="entry name" value="P-loop containing nucleotide triphosphate hydrolases"/>
    <property type="match status" value="1"/>
</dbReference>
<evidence type="ECO:0000256" key="5">
    <source>
        <dbReference type="PROSITE-ProRule" id="PRU01091"/>
    </source>
</evidence>
<dbReference type="InterPro" id="IPR016032">
    <property type="entry name" value="Sig_transdc_resp-reg_C-effctor"/>
</dbReference>